<dbReference type="Gene3D" id="2.120.10.30">
    <property type="entry name" value="TolB, C-terminal domain"/>
    <property type="match status" value="2"/>
</dbReference>
<proteinExistence type="predicted"/>
<reference evidence="2" key="1">
    <citation type="submission" date="2015-09" db="EMBL/GenBank/DDBJ databases">
        <authorList>
            <consortium name="Pathogen Informatics"/>
        </authorList>
    </citation>
    <scope>NUCLEOTIDE SEQUENCE [LARGE SCALE GENOMIC DNA]</scope>
    <source>
        <strain evidence="2">Lake Konstanz</strain>
    </source>
</reference>
<dbReference type="SUPFAM" id="SSF63825">
    <property type="entry name" value="YWTD domain"/>
    <property type="match status" value="1"/>
</dbReference>
<dbReference type="VEuPathDB" id="TriTrypDB:BSAL_12790"/>
<dbReference type="AlphaFoldDB" id="A0A0S4JD34"/>
<name>A0A0S4JD34_BODSA</name>
<dbReference type="PANTHER" id="PTHR46388">
    <property type="entry name" value="NHL REPEAT-CONTAINING PROTEIN 2"/>
    <property type="match status" value="1"/>
</dbReference>
<gene>
    <name evidence="1" type="ORF">BSAL_12790</name>
</gene>
<dbReference type="EMBL" id="CYKH01001603">
    <property type="protein sequence ID" value="CUG87941.1"/>
    <property type="molecule type" value="Genomic_DNA"/>
</dbReference>
<dbReference type="Proteomes" id="UP000051952">
    <property type="component" value="Unassembled WGS sequence"/>
</dbReference>
<evidence type="ECO:0000313" key="2">
    <source>
        <dbReference type="Proteomes" id="UP000051952"/>
    </source>
</evidence>
<organism evidence="1 2">
    <name type="scientific">Bodo saltans</name>
    <name type="common">Flagellated protozoan</name>
    <dbReference type="NCBI Taxonomy" id="75058"/>
    <lineage>
        <taxon>Eukaryota</taxon>
        <taxon>Discoba</taxon>
        <taxon>Euglenozoa</taxon>
        <taxon>Kinetoplastea</taxon>
        <taxon>Metakinetoplastina</taxon>
        <taxon>Eubodonida</taxon>
        <taxon>Bodonidae</taxon>
        <taxon>Bodo</taxon>
    </lineage>
</organism>
<accession>A0A0S4JD34</accession>
<dbReference type="InterPro" id="IPR011042">
    <property type="entry name" value="6-blade_b-propeller_TolB-like"/>
</dbReference>
<keyword evidence="2" id="KW-1185">Reference proteome</keyword>
<sequence length="394" mass="41284">MVNLTTKYVSTITSDTTTKLLFQRPVFVAVAPDGKSLFVSISMSRYIARIDLKTGNVTNVVANATTPFLVDDPYGVSPNGTYEPYGVLLMPDASVLIVADHTFDAVRCVKLAGTVGVGAIVTIAGNGTGGYADASRDDTASSFMAEPSVSMFNAPQGMGWWQMGNSTWTFLVADYFNGAVRAVTLQNDSFDPFPPPELYNKTIAISIAIAALTSMHQHQSSNVVYAVRSLTQVISLGGQITMSTSNSGVIIAGSNTTSGTADGAGDAARFQRINGMTGDDGEFLYVADNDTIRGVSTTGAHIVTTLITNNMSTFNAIVLGLPCKLFVAGYNTMIYMVDLCNGNSVSSLSNVSLSGGISLISASVVAGRSLSQCASLASLSLFVVSSNTIYCLDV</sequence>
<evidence type="ECO:0000313" key="1">
    <source>
        <dbReference type="EMBL" id="CUG87941.1"/>
    </source>
</evidence>
<dbReference type="SUPFAM" id="SSF63829">
    <property type="entry name" value="Calcium-dependent phosphotriesterase"/>
    <property type="match status" value="1"/>
</dbReference>
<dbReference type="PANTHER" id="PTHR46388:SF2">
    <property type="entry name" value="NHL REPEAT-CONTAINING PROTEIN 2"/>
    <property type="match status" value="1"/>
</dbReference>
<protein>
    <submittedName>
        <fullName evidence="1">Uncharacterized protein</fullName>
    </submittedName>
</protein>